<organism evidence="1 2">
    <name type="scientific">Azospirillum brasilense</name>
    <dbReference type="NCBI Taxonomy" id="192"/>
    <lineage>
        <taxon>Bacteria</taxon>
        <taxon>Pseudomonadati</taxon>
        <taxon>Pseudomonadota</taxon>
        <taxon>Alphaproteobacteria</taxon>
        <taxon>Rhodospirillales</taxon>
        <taxon>Azospirillaceae</taxon>
        <taxon>Azospirillum</taxon>
    </lineage>
</organism>
<dbReference type="RefSeq" id="WP_149163779.1">
    <property type="nucleotide sequence ID" value="NZ_QOKV01000002.1"/>
</dbReference>
<dbReference type="Proteomes" id="UP000476837">
    <property type="component" value="Unassembled WGS sequence"/>
</dbReference>
<evidence type="ECO:0000313" key="1">
    <source>
        <dbReference type="EMBL" id="KAA0687634.1"/>
    </source>
</evidence>
<evidence type="ECO:0000313" key="2">
    <source>
        <dbReference type="Proteomes" id="UP000476837"/>
    </source>
</evidence>
<protein>
    <recommendedName>
        <fullName evidence="3">STAS domain-containing protein</fullName>
    </recommendedName>
</protein>
<sequence>MPIRFEDRTARFEGACTVEEAIPLAEWLCAMEEPRLDLGGCTALHTALLQVLLAAGRPIAVPPEDAFLKGWVMPVLRGACPA</sequence>
<comment type="caution">
    <text evidence="1">The sequence shown here is derived from an EMBL/GenBank/DDBJ whole genome shotgun (WGS) entry which is preliminary data.</text>
</comment>
<dbReference type="EMBL" id="QOKV01000002">
    <property type="protein sequence ID" value="KAA0687634.1"/>
    <property type="molecule type" value="Genomic_DNA"/>
</dbReference>
<proteinExistence type="predicted"/>
<name>A0A6L3B5J9_AZOBR</name>
<accession>A0A6L3B5J9</accession>
<gene>
    <name evidence="1" type="ORF">DS837_05335</name>
</gene>
<evidence type="ECO:0008006" key="3">
    <source>
        <dbReference type="Google" id="ProtNLM"/>
    </source>
</evidence>
<reference evidence="1 2" key="1">
    <citation type="submission" date="2018-07" db="EMBL/GenBank/DDBJ databases">
        <title>Genome sequence of Roseomonas fauriae ATCC 49958.</title>
        <authorList>
            <person name="Sant'Anna F.H."/>
            <person name="Baldani J.I."/>
            <person name="Zilli J.E."/>
            <person name="Reis V.M."/>
            <person name="Hartmann A."/>
            <person name="Cruz L."/>
            <person name="de Souza E.M."/>
            <person name="de Oliveira Pedrosa F."/>
            <person name="Passaglia L.M.P."/>
        </authorList>
    </citation>
    <scope>NUCLEOTIDE SEQUENCE [LARGE SCALE GENOMIC DNA]</scope>
    <source>
        <strain evidence="1 2">ATCC 49958</strain>
    </source>
</reference>
<dbReference type="AlphaFoldDB" id="A0A6L3B5J9"/>